<evidence type="ECO:0000259" key="1">
    <source>
        <dbReference type="Pfam" id="PF13369"/>
    </source>
</evidence>
<feature type="domain" description="Protein SirB1 N-terminal" evidence="1">
    <location>
        <begin position="175"/>
        <end position="337"/>
    </location>
</feature>
<dbReference type="InterPro" id="IPR032698">
    <property type="entry name" value="SirB1_N"/>
</dbReference>
<name>A0ABP0UCL3_9BRYO</name>
<dbReference type="Pfam" id="PF13371">
    <property type="entry name" value="TPR_9"/>
    <property type="match status" value="1"/>
</dbReference>
<reference evidence="2" key="1">
    <citation type="submission" date="2024-02" db="EMBL/GenBank/DDBJ databases">
        <authorList>
            <consortium name="ELIXIR-Norway"/>
            <consortium name="Elixir Norway"/>
        </authorList>
    </citation>
    <scope>NUCLEOTIDE SEQUENCE</scope>
</reference>
<dbReference type="PANTHER" id="PTHR31350">
    <property type="entry name" value="SI:DKEY-261L7.2"/>
    <property type="match status" value="1"/>
</dbReference>
<dbReference type="PANTHER" id="PTHR31350:SF30">
    <property type="entry name" value="TRANSGLUTAMINASE FAMILY PROTEIN"/>
    <property type="match status" value="1"/>
</dbReference>
<proteinExistence type="predicted"/>
<organism evidence="2 3">
    <name type="scientific">Sphagnum troendelagicum</name>
    <dbReference type="NCBI Taxonomy" id="128251"/>
    <lineage>
        <taxon>Eukaryota</taxon>
        <taxon>Viridiplantae</taxon>
        <taxon>Streptophyta</taxon>
        <taxon>Embryophyta</taxon>
        <taxon>Bryophyta</taxon>
        <taxon>Sphagnophytina</taxon>
        <taxon>Sphagnopsida</taxon>
        <taxon>Sphagnales</taxon>
        <taxon>Sphagnaceae</taxon>
        <taxon>Sphagnum</taxon>
    </lineage>
</organism>
<keyword evidence="3" id="KW-1185">Reference proteome</keyword>
<protein>
    <recommendedName>
        <fullName evidence="1">Protein SirB1 N-terminal domain-containing protein</fullName>
    </recommendedName>
</protein>
<evidence type="ECO:0000313" key="2">
    <source>
        <dbReference type="EMBL" id="CAK9218895.1"/>
    </source>
</evidence>
<dbReference type="EMBL" id="OZ019895">
    <property type="protein sequence ID" value="CAK9218895.1"/>
    <property type="molecule type" value="Genomic_DNA"/>
</dbReference>
<evidence type="ECO:0000313" key="3">
    <source>
        <dbReference type="Proteomes" id="UP001497512"/>
    </source>
</evidence>
<dbReference type="Pfam" id="PF13369">
    <property type="entry name" value="Transglut_core2"/>
    <property type="match status" value="1"/>
</dbReference>
<accession>A0ABP0UCL3</accession>
<dbReference type="Proteomes" id="UP001497512">
    <property type="component" value="Chromosome 3"/>
</dbReference>
<gene>
    <name evidence="2" type="ORF">CSSPTR1EN2_LOCUS14213</name>
</gene>
<sequence length="475" mass="51820">MNSASLSGNLSSSSEAAAWAPAVIMSLQPRISIRPAFLSLSPWPLSTKSRILCLTAKKVGVSYSTRQATVCCGESYVSNGLAKNHVDNEVMQLARKAFCEEVHSRKQDETISVPKGALLIAAEDKAFLDLDKERDILALQNEGHSFSAGPRVTGIVNAGALPLGAITIGGCMESFDDLLMEVEIHLKCNGGRNRPLQILKAVNTVLFKKKGFIRSNPFGNPQSLYLDQIFIHGSGTGVMLSIIYMEICQRLGLEVNGAAVGQEFVVWPVLDGCAQMVFEPCKGGKSWMLEHNEISLLQRSALSEQSKSLPVSTGSTTDIGLLRSLEPASKRDILGIVLRNLKTVYWKRASRARPGLTISAPLQLPGAGQHNSNAGKMNLPVGALLRPQDLRLSVLASERLLLLEPRNWVLRKEHGLLLYHSRRYSEAVQELSICMALAPVHEEAMLQPFVERLHLMRLAVSWGMLSSPNTPSALV</sequence>